<protein>
    <recommendedName>
        <fullName evidence="1">Reverse transcriptase domain-containing protein</fullName>
    </recommendedName>
</protein>
<dbReference type="InterPro" id="IPR043502">
    <property type="entry name" value="DNA/RNA_pol_sf"/>
</dbReference>
<dbReference type="EMBL" id="QGNW01000110">
    <property type="protein sequence ID" value="RVW95936.1"/>
    <property type="molecule type" value="Genomic_DNA"/>
</dbReference>
<dbReference type="SUPFAM" id="SSF56672">
    <property type="entry name" value="DNA/RNA polymerases"/>
    <property type="match status" value="1"/>
</dbReference>
<sequence length="178" mass="20328">MPKLRWKLSFIIVQLEPTILVLGVGRMLFFEDFHSKEVFRRSFNATFLALIPKKGGVDDIKDFKSINLVGISISLLLSVMVDSRKRSSRVGLVCKLDIEEAYNHVDWSFLLLLMEKMGFGVKWRNWSQFCVSFVRMAVLVNGSLRVLPVRGLRQGDPLSSYLFVLVMEALSGLISRIE</sequence>
<organism evidence="2 3">
    <name type="scientific">Vitis vinifera</name>
    <name type="common">Grape</name>
    <dbReference type="NCBI Taxonomy" id="29760"/>
    <lineage>
        <taxon>Eukaryota</taxon>
        <taxon>Viridiplantae</taxon>
        <taxon>Streptophyta</taxon>
        <taxon>Embryophyta</taxon>
        <taxon>Tracheophyta</taxon>
        <taxon>Spermatophyta</taxon>
        <taxon>Magnoliopsida</taxon>
        <taxon>eudicotyledons</taxon>
        <taxon>Gunneridae</taxon>
        <taxon>Pentapetalae</taxon>
        <taxon>rosids</taxon>
        <taxon>Vitales</taxon>
        <taxon>Vitaceae</taxon>
        <taxon>Viteae</taxon>
        <taxon>Vitis</taxon>
    </lineage>
</organism>
<feature type="domain" description="Reverse transcriptase" evidence="1">
    <location>
        <begin position="85"/>
        <end position="174"/>
    </location>
</feature>
<reference evidence="2 3" key="1">
    <citation type="journal article" date="2018" name="PLoS Genet.">
        <title>Population sequencing reveals clonal diversity and ancestral inbreeding in the grapevine cultivar Chardonnay.</title>
        <authorList>
            <person name="Roach M.J."/>
            <person name="Johnson D.L."/>
            <person name="Bohlmann J."/>
            <person name="van Vuuren H.J."/>
            <person name="Jones S.J."/>
            <person name="Pretorius I.S."/>
            <person name="Schmidt S.A."/>
            <person name="Borneman A.R."/>
        </authorList>
    </citation>
    <scope>NUCLEOTIDE SEQUENCE [LARGE SCALE GENOMIC DNA]</scope>
    <source>
        <strain evidence="3">cv. Chardonnay</strain>
        <tissue evidence="2">Leaf</tissue>
    </source>
</reference>
<dbReference type="PANTHER" id="PTHR46890:SF1">
    <property type="entry name" value="REVERSE TRANSCRIPTASE DOMAIN-CONTAINING PROTEIN"/>
    <property type="match status" value="1"/>
</dbReference>
<dbReference type="Pfam" id="PF00078">
    <property type="entry name" value="RVT_1"/>
    <property type="match status" value="1"/>
</dbReference>
<gene>
    <name evidence="2" type="ORF">CK203_027606</name>
</gene>
<evidence type="ECO:0000313" key="3">
    <source>
        <dbReference type="Proteomes" id="UP000288805"/>
    </source>
</evidence>
<proteinExistence type="predicted"/>
<dbReference type="Proteomes" id="UP000288805">
    <property type="component" value="Unassembled WGS sequence"/>
</dbReference>
<dbReference type="AlphaFoldDB" id="A0A438IGR8"/>
<evidence type="ECO:0000313" key="2">
    <source>
        <dbReference type="EMBL" id="RVW95936.1"/>
    </source>
</evidence>
<evidence type="ECO:0000259" key="1">
    <source>
        <dbReference type="Pfam" id="PF00078"/>
    </source>
</evidence>
<accession>A0A438IGR8</accession>
<comment type="caution">
    <text evidence="2">The sequence shown here is derived from an EMBL/GenBank/DDBJ whole genome shotgun (WGS) entry which is preliminary data.</text>
</comment>
<name>A0A438IGR8_VITVI</name>
<dbReference type="InterPro" id="IPR052343">
    <property type="entry name" value="Retrotransposon-Effector_Assoc"/>
</dbReference>
<dbReference type="PANTHER" id="PTHR46890">
    <property type="entry name" value="NON-LTR RETROLELEMENT REVERSE TRANSCRIPTASE-LIKE PROTEIN-RELATED"/>
    <property type="match status" value="1"/>
</dbReference>
<dbReference type="InterPro" id="IPR000477">
    <property type="entry name" value="RT_dom"/>
</dbReference>